<evidence type="ECO:0000313" key="3">
    <source>
        <dbReference type="Proteomes" id="UP000002668"/>
    </source>
</evidence>
<accession>E5A2B0</accession>
<evidence type="ECO:0000313" key="2">
    <source>
        <dbReference type="EMBL" id="CBX97545.1"/>
    </source>
</evidence>
<dbReference type="AlphaFoldDB" id="E5A2B0"/>
<protein>
    <submittedName>
        <fullName evidence="2">Predicted protein</fullName>
    </submittedName>
</protein>
<dbReference type="VEuPathDB" id="FungiDB:LEMA_uP089540.1"/>
<dbReference type="Proteomes" id="UP000002668">
    <property type="component" value="Genome"/>
</dbReference>
<dbReference type="HOGENOM" id="CLU_3368649_0_0_1"/>
<keyword evidence="3" id="KW-1185">Reference proteome</keyword>
<reference evidence="3" key="1">
    <citation type="journal article" date="2011" name="Nat. Commun.">
        <title>Effector diversification within compartments of the Leptosphaeria maculans genome affected by Repeat-Induced Point mutations.</title>
        <authorList>
            <person name="Rouxel T."/>
            <person name="Grandaubert J."/>
            <person name="Hane J.K."/>
            <person name="Hoede C."/>
            <person name="van de Wouw A.P."/>
            <person name="Couloux A."/>
            <person name="Dominguez V."/>
            <person name="Anthouard V."/>
            <person name="Bally P."/>
            <person name="Bourras S."/>
            <person name="Cozijnsen A.J."/>
            <person name="Ciuffetti L.M."/>
            <person name="Degrave A."/>
            <person name="Dilmaghani A."/>
            <person name="Duret L."/>
            <person name="Fudal I."/>
            <person name="Goodwin S.B."/>
            <person name="Gout L."/>
            <person name="Glaser N."/>
            <person name="Linglin J."/>
            <person name="Kema G.H.J."/>
            <person name="Lapalu N."/>
            <person name="Lawrence C.B."/>
            <person name="May K."/>
            <person name="Meyer M."/>
            <person name="Ollivier B."/>
            <person name="Poulain J."/>
            <person name="Schoch C.L."/>
            <person name="Simon A."/>
            <person name="Spatafora J.W."/>
            <person name="Stachowiak A."/>
            <person name="Turgeon B.G."/>
            <person name="Tyler B.M."/>
            <person name="Vincent D."/>
            <person name="Weissenbach J."/>
            <person name="Amselem J."/>
            <person name="Quesneville H."/>
            <person name="Oliver R.P."/>
            <person name="Wincker P."/>
            <person name="Balesdent M.-H."/>
            <person name="Howlett B.J."/>
        </authorList>
    </citation>
    <scope>NUCLEOTIDE SEQUENCE [LARGE SCALE GENOMIC DNA]</scope>
    <source>
        <strain evidence="3">JN3 / isolate v23.1.3 / race Av1-4-5-6-7-8</strain>
    </source>
</reference>
<gene>
    <name evidence="2" type="ORF">LEMA_uP089540.1</name>
</gene>
<proteinExistence type="predicted"/>
<sequence>MASQGTRDCRDHRVPGPGKQEYKVLGQDQMLQGWL</sequence>
<name>E5A2B0_LEPMJ</name>
<feature type="region of interest" description="Disordered" evidence="1">
    <location>
        <begin position="1"/>
        <end position="20"/>
    </location>
</feature>
<dbReference type="InParanoid" id="E5A2B0"/>
<dbReference type="EMBL" id="FP929132">
    <property type="protein sequence ID" value="CBX97545.1"/>
    <property type="molecule type" value="Genomic_DNA"/>
</dbReference>
<organism evidence="3">
    <name type="scientific">Leptosphaeria maculans (strain JN3 / isolate v23.1.3 / race Av1-4-5-6-7-8)</name>
    <name type="common">Blackleg fungus</name>
    <name type="synonym">Phoma lingam</name>
    <dbReference type="NCBI Taxonomy" id="985895"/>
    <lineage>
        <taxon>Eukaryota</taxon>
        <taxon>Fungi</taxon>
        <taxon>Dikarya</taxon>
        <taxon>Ascomycota</taxon>
        <taxon>Pezizomycotina</taxon>
        <taxon>Dothideomycetes</taxon>
        <taxon>Pleosporomycetidae</taxon>
        <taxon>Pleosporales</taxon>
        <taxon>Pleosporineae</taxon>
        <taxon>Leptosphaeriaceae</taxon>
        <taxon>Plenodomus</taxon>
        <taxon>Plenodomus lingam/Leptosphaeria maculans species complex</taxon>
    </lineage>
</organism>
<evidence type="ECO:0000256" key="1">
    <source>
        <dbReference type="SAM" id="MobiDB-lite"/>
    </source>
</evidence>